<evidence type="ECO:0000313" key="2">
    <source>
        <dbReference type="Proteomes" id="UP001500507"/>
    </source>
</evidence>
<name>A0ABP3XS92_9FLAO</name>
<accession>A0ABP3XS92</accession>
<protein>
    <submittedName>
        <fullName evidence="1">Uncharacterized protein</fullName>
    </submittedName>
</protein>
<dbReference type="Proteomes" id="UP001500507">
    <property type="component" value="Unassembled WGS sequence"/>
</dbReference>
<gene>
    <name evidence="1" type="ORF">GCM10009117_14310</name>
</gene>
<evidence type="ECO:0000313" key="1">
    <source>
        <dbReference type="EMBL" id="GAA0872284.1"/>
    </source>
</evidence>
<proteinExistence type="predicted"/>
<keyword evidence="2" id="KW-1185">Reference proteome</keyword>
<organism evidence="1 2">
    <name type="scientific">Gangjinia marincola</name>
    <dbReference type="NCBI Taxonomy" id="578463"/>
    <lineage>
        <taxon>Bacteria</taxon>
        <taxon>Pseudomonadati</taxon>
        <taxon>Bacteroidota</taxon>
        <taxon>Flavobacteriia</taxon>
        <taxon>Flavobacteriales</taxon>
        <taxon>Flavobacteriaceae</taxon>
        <taxon>Gangjinia</taxon>
    </lineage>
</organism>
<comment type="caution">
    <text evidence="1">The sequence shown here is derived from an EMBL/GenBank/DDBJ whole genome shotgun (WGS) entry which is preliminary data.</text>
</comment>
<dbReference type="RefSeq" id="WP_343765350.1">
    <property type="nucleotide sequence ID" value="NZ_BAAAFG010000014.1"/>
</dbReference>
<sequence>MGSIIITCKSDDDSSDEDCAKIIEIPQGYFIGNQYYTNIIEQEVPCDFPEPEEVEILQSPPELENFTYEVLLFEYIADTGNNSSSWKFEIQLNNNNDFDVNGVPVLTILNDDGIQSTGSYSGDAIEPCYSIDANANCILTYDQEFPDIGLGGPESLQLIDVKYYLTN</sequence>
<dbReference type="EMBL" id="BAAAFG010000014">
    <property type="protein sequence ID" value="GAA0872284.1"/>
    <property type="molecule type" value="Genomic_DNA"/>
</dbReference>
<reference evidence="2" key="1">
    <citation type="journal article" date="2019" name="Int. J. Syst. Evol. Microbiol.">
        <title>The Global Catalogue of Microorganisms (GCM) 10K type strain sequencing project: providing services to taxonomists for standard genome sequencing and annotation.</title>
        <authorList>
            <consortium name="The Broad Institute Genomics Platform"/>
            <consortium name="The Broad Institute Genome Sequencing Center for Infectious Disease"/>
            <person name="Wu L."/>
            <person name="Ma J."/>
        </authorList>
    </citation>
    <scope>NUCLEOTIDE SEQUENCE [LARGE SCALE GENOMIC DNA]</scope>
    <source>
        <strain evidence="2">JCM 16082</strain>
    </source>
</reference>